<organism evidence="1 2">
    <name type="scientific">Cuscuta campestris</name>
    <dbReference type="NCBI Taxonomy" id="132261"/>
    <lineage>
        <taxon>Eukaryota</taxon>
        <taxon>Viridiplantae</taxon>
        <taxon>Streptophyta</taxon>
        <taxon>Embryophyta</taxon>
        <taxon>Tracheophyta</taxon>
        <taxon>Spermatophyta</taxon>
        <taxon>Magnoliopsida</taxon>
        <taxon>eudicotyledons</taxon>
        <taxon>Gunneridae</taxon>
        <taxon>Pentapetalae</taxon>
        <taxon>asterids</taxon>
        <taxon>lamiids</taxon>
        <taxon>Solanales</taxon>
        <taxon>Convolvulaceae</taxon>
        <taxon>Cuscuteae</taxon>
        <taxon>Cuscuta</taxon>
        <taxon>Cuscuta subgen. Grammica</taxon>
        <taxon>Cuscuta sect. Cleistogrammica</taxon>
    </lineage>
</organism>
<dbReference type="Proteomes" id="UP000595140">
    <property type="component" value="Unassembled WGS sequence"/>
</dbReference>
<evidence type="ECO:0000313" key="1">
    <source>
        <dbReference type="EMBL" id="VFQ99250.1"/>
    </source>
</evidence>
<gene>
    <name evidence="1" type="ORF">CCAM_LOCUS41026</name>
</gene>
<sequence>MGLSKFGICRILASHRCLELTHRWCLPSDGRIYPSMGRLPLESEEGPKAAFPAMFAFTHRWEVDRKPPSYPGRPDCHSVARALVPDIVIPALFPLESSVRPISTKSLIHMGFGKRPCDTTYQPDQGTGSPLYMLESMPTEGASSPSVPRPLPATFDELTAAFGDLRTSIDSRFQRYEERRTAFERTQETR</sequence>
<keyword evidence="2" id="KW-1185">Reference proteome</keyword>
<accession>A0A484NDV2</accession>
<name>A0A484NDV2_9ASTE</name>
<reference evidence="1 2" key="1">
    <citation type="submission" date="2018-04" db="EMBL/GenBank/DDBJ databases">
        <authorList>
            <person name="Vogel A."/>
        </authorList>
    </citation>
    <scope>NUCLEOTIDE SEQUENCE [LARGE SCALE GENOMIC DNA]</scope>
</reference>
<protein>
    <submittedName>
        <fullName evidence="1">Uncharacterized protein</fullName>
    </submittedName>
</protein>
<dbReference type="EMBL" id="OOIL02006652">
    <property type="protein sequence ID" value="VFQ99250.1"/>
    <property type="molecule type" value="Genomic_DNA"/>
</dbReference>
<proteinExistence type="predicted"/>
<evidence type="ECO:0000313" key="2">
    <source>
        <dbReference type="Proteomes" id="UP000595140"/>
    </source>
</evidence>
<dbReference type="AlphaFoldDB" id="A0A484NDV2"/>